<protein>
    <submittedName>
        <fullName evidence="7">Uncharacterized protein</fullName>
    </submittedName>
</protein>
<keyword evidence="2 6" id="KW-0812">Transmembrane</keyword>
<evidence type="ECO:0000256" key="5">
    <source>
        <dbReference type="SAM" id="MobiDB-lite"/>
    </source>
</evidence>
<evidence type="ECO:0000256" key="4">
    <source>
        <dbReference type="ARBA" id="ARBA00023136"/>
    </source>
</evidence>
<dbReference type="PANTHER" id="PTHR14856">
    <property type="entry name" value="PQ-LOOP REPEAT-CONTAINING PROTEIN 1-LIKE PROTEIN"/>
    <property type="match status" value="1"/>
</dbReference>
<keyword evidence="8" id="KW-1185">Reference proteome</keyword>
<feature type="transmembrane region" description="Helical" evidence="6">
    <location>
        <begin position="25"/>
        <end position="46"/>
    </location>
</feature>
<dbReference type="InterPro" id="IPR052241">
    <property type="entry name" value="SLC66/Scramblase_ANY1"/>
</dbReference>
<evidence type="ECO:0000313" key="8">
    <source>
        <dbReference type="Proteomes" id="UP000749646"/>
    </source>
</evidence>
<keyword evidence="4 6" id="KW-0472">Membrane</keyword>
<evidence type="ECO:0000313" key="7">
    <source>
        <dbReference type="EMBL" id="KAF9999509.1"/>
    </source>
</evidence>
<dbReference type="Pfam" id="PF04193">
    <property type="entry name" value="PQ-loop"/>
    <property type="match status" value="2"/>
</dbReference>
<organism evidence="7 8">
    <name type="scientific">Modicella reniformis</name>
    <dbReference type="NCBI Taxonomy" id="1440133"/>
    <lineage>
        <taxon>Eukaryota</taxon>
        <taxon>Fungi</taxon>
        <taxon>Fungi incertae sedis</taxon>
        <taxon>Mucoromycota</taxon>
        <taxon>Mortierellomycotina</taxon>
        <taxon>Mortierellomycetes</taxon>
        <taxon>Mortierellales</taxon>
        <taxon>Mortierellaceae</taxon>
        <taxon>Modicella</taxon>
    </lineage>
</organism>
<comment type="subcellular location">
    <subcellularLocation>
        <location evidence="1">Membrane</location>
        <topology evidence="1">Multi-pass membrane protein</topology>
    </subcellularLocation>
</comment>
<sequence length="478" mass="54234">MVIGPVSGYFHQYYTIYKMKTSMGFSSFTCGVLLIANITRIFFWIGDPFELPLLYQSILMIIVQLFLLEICVRYYPWTVQLPMSVQHSIPSSSRYMATNNNSNSDISVNSSGNGGLQSGNATVLNSLGSDHIPSRASRRHNAGWYREHAMLWGVKFWNWPTIWPYFLFVATYTSLLALSMHFFQNGKVYVETLGLVALGVEATVPVPQALQNFRTKSTAGFSPTILLMWVVGDSVKVFYFILRQAKYQFVLCGCIQLCIDGVIIVQTLIYSKWWRTRWLSSSNSLSSAPFHADDSEDLEDNSGGDVSAMEHYILATIMECQTLKMLSTCIGENFHSAQDEIAEQILAITNTLEVLRERFEQAYREEQEQLRLSKLQQQQQQQDTASSKSKGSRWDGAFSSMSIISKGSSYPTQPDRDRDVYLLPPNLHPLVLSIWATSNTEGAFRGALGRELHGLLVERRKHLRELELVKKRSEEKEG</sequence>
<evidence type="ECO:0000256" key="1">
    <source>
        <dbReference type="ARBA" id="ARBA00004141"/>
    </source>
</evidence>
<dbReference type="GO" id="GO:0042147">
    <property type="term" value="P:retrograde transport, endosome to Golgi"/>
    <property type="evidence" value="ECO:0007669"/>
    <property type="project" value="TreeGrafter"/>
</dbReference>
<dbReference type="Gene3D" id="1.20.1280.290">
    <property type="match status" value="1"/>
</dbReference>
<dbReference type="Proteomes" id="UP000749646">
    <property type="component" value="Unassembled WGS sequence"/>
</dbReference>
<proteinExistence type="predicted"/>
<dbReference type="InterPro" id="IPR006603">
    <property type="entry name" value="PQ-loop_rpt"/>
</dbReference>
<accession>A0A9P6ST51</accession>
<dbReference type="GO" id="GO:0005768">
    <property type="term" value="C:endosome"/>
    <property type="evidence" value="ECO:0007669"/>
    <property type="project" value="TreeGrafter"/>
</dbReference>
<feature type="compositionally biased region" description="Low complexity" evidence="5">
    <location>
        <begin position="372"/>
        <end position="382"/>
    </location>
</feature>
<dbReference type="GO" id="GO:0045332">
    <property type="term" value="P:phospholipid translocation"/>
    <property type="evidence" value="ECO:0007669"/>
    <property type="project" value="TreeGrafter"/>
</dbReference>
<reference evidence="7" key="1">
    <citation type="journal article" date="2020" name="Fungal Divers.">
        <title>Resolving the Mortierellaceae phylogeny through synthesis of multi-gene phylogenetics and phylogenomics.</title>
        <authorList>
            <person name="Vandepol N."/>
            <person name="Liber J."/>
            <person name="Desiro A."/>
            <person name="Na H."/>
            <person name="Kennedy M."/>
            <person name="Barry K."/>
            <person name="Grigoriev I.V."/>
            <person name="Miller A.N."/>
            <person name="O'Donnell K."/>
            <person name="Stajich J.E."/>
            <person name="Bonito G."/>
        </authorList>
    </citation>
    <scope>NUCLEOTIDE SEQUENCE</scope>
    <source>
        <strain evidence="7">MES-2147</strain>
    </source>
</reference>
<dbReference type="GO" id="GO:0005829">
    <property type="term" value="C:cytosol"/>
    <property type="evidence" value="ECO:0007669"/>
    <property type="project" value="GOC"/>
</dbReference>
<dbReference type="AlphaFoldDB" id="A0A9P6ST51"/>
<evidence type="ECO:0000256" key="6">
    <source>
        <dbReference type="SAM" id="Phobius"/>
    </source>
</evidence>
<evidence type="ECO:0000256" key="3">
    <source>
        <dbReference type="ARBA" id="ARBA00022989"/>
    </source>
</evidence>
<dbReference type="SMART" id="SM00679">
    <property type="entry name" value="CTNS"/>
    <property type="match status" value="1"/>
</dbReference>
<feature type="transmembrane region" description="Helical" evidence="6">
    <location>
        <begin position="53"/>
        <end position="75"/>
    </location>
</feature>
<feature type="transmembrane region" description="Helical" evidence="6">
    <location>
        <begin position="247"/>
        <end position="270"/>
    </location>
</feature>
<feature type="transmembrane region" description="Helical" evidence="6">
    <location>
        <begin position="220"/>
        <end position="241"/>
    </location>
</feature>
<dbReference type="FunFam" id="1.20.1280.290:FF:000005">
    <property type="entry name" value="PQ-loop repeat-containing protein 1"/>
    <property type="match status" value="1"/>
</dbReference>
<feature type="region of interest" description="Disordered" evidence="5">
    <location>
        <begin position="372"/>
        <end position="394"/>
    </location>
</feature>
<feature type="transmembrane region" description="Helical" evidence="6">
    <location>
        <begin position="162"/>
        <end position="183"/>
    </location>
</feature>
<comment type="caution">
    <text evidence="7">The sequence shown here is derived from an EMBL/GenBank/DDBJ whole genome shotgun (WGS) entry which is preliminary data.</text>
</comment>
<dbReference type="OrthoDB" id="292213at2759"/>
<evidence type="ECO:0000256" key="2">
    <source>
        <dbReference type="ARBA" id="ARBA00022692"/>
    </source>
</evidence>
<gene>
    <name evidence="7" type="ORF">BGZ65_005144</name>
</gene>
<dbReference type="GO" id="GO:0016020">
    <property type="term" value="C:membrane"/>
    <property type="evidence" value="ECO:0007669"/>
    <property type="project" value="UniProtKB-SubCell"/>
</dbReference>
<dbReference type="GO" id="GO:0005802">
    <property type="term" value="C:trans-Golgi network"/>
    <property type="evidence" value="ECO:0007669"/>
    <property type="project" value="TreeGrafter"/>
</dbReference>
<name>A0A9P6ST51_9FUNG</name>
<dbReference type="PANTHER" id="PTHR14856:SF9">
    <property type="entry name" value="PQ-LOOP REPEAT-CONTAINING PROTEIN 1"/>
    <property type="match status" value="1"/>
</dbReference>
<dbReference type="EMBL" id="JAAAHW010000732">
    <property type="protein sequence ID" value="KAF9999509.1"/>
    <property type="molecule type" value="Genomic_DNA"/>
</dbReference>
<keyword evidence="3 6" id="KW-1133">Transmembrane helix</keyword>